<evidence type="ECO:0000256" key="1">
    <source>
        <dbReference type="SAM" id="MobiDB-lite"/>
    </source>
</evidence>
<feature type="transmembrane region" description="Helical" evidence="2">
    <location>
        <begin position="204"/>
        <end position="227"/>
    </location>
</feature>
<organism evidence="4 5">
    <name type="scientific">[Myrmecia] bisecta</name>
    <dbReference type="NCBI Taxonomy" id="41462"/>
    <lineage>
        <taxon>Eukaryota</taxon>
        <taxon>Viridiplantae</taxon>
        <taxon>Chlorophyta</taxon>
        <taxon>core chlorophytes</taxon>
        <taxon>Trebouxiophyceae</taxon>
        <taxon>Trebouxiales</taxon>
        <taxon>Trebouxiaceae</taxon>
        <taxon>Myrmecia</taxon>
    </lineage>
</organism>
<protein>
    <recommendedName>
        <fullName evidence="3">Fungal lipase-type domain-containing protein</fullName>
    </recommendedName>
</protein>
<accession>A0AAW1P865</accession>
<feature type="region of interest" description="Disordered" evidence="1">
    <location>
        <begin position="907"/>
        <end position="948"/>
    </location>
</feature>
<dbReference type="Proteomes" id="UP001489004">
    <property type="component" value="Unassembled WGS sequence"/>
</dbReference>
<dbReference type="CDD" id="cd00519">
    <property type="entry name" value="Lipase_3"/>
    <property type="match status" value="1"/>
</dbReference>
<dbReference type="GO" id="GO:0006629">
    <property type="term" value="P:lipid metabolic process"/>
    <property type="evidence" value="ECO:0007669"/>
    <property type="project" value="InterPro"/>
</dbReference>
<keyword evidence="2" id="KW-0472">Membrane</keyword>
<dbReference type="SUPFAM" id="SSF53474">
    <property type="entry name" value="alpha/beta-Hydrolases"/>
    <property type="match status" value="1"/>
</dbReference>
<feature type="compositionally biased region" description="Basic and acidic residues" evidence="1">
    <location>
        <begin position="907"/>
        <end position="916"/>
    </location>
</feature>
<feature type="domain" description="Fungal lipase-type" evidence="3">
    <location>
        <begin position="642"/>
        <end position="790"/>
    </location>
</feature>
<feature type="transmembrane region" description="Helical" evidence="2">
    <location>
        <begin position="286"/>
        <end position="309"/>
    </location>
</feature>
<dbReference type="Gene3D" id="3.40.50.1820">
    <property type="entry name" value="alpha/beta hydrolase"/>
    <property type="match status" value="1"/>
</dbReference>
<reference evidence="4 5" key="1">
    <citation type="journal article" date="2024" name="Nat. Commun.">
        <title>Phylogenomics reveals the evolutionary origins of lichenization in chlorophyte algae.</title>
        <authorList>
            <person name="Puginier C."/>
            <person name="Libourel C."/>
            <person name="Otte J."/>
            <person name="Skaloud P."/>
            <person name="Haon M."/>
            <person name="Grisel S."/>
            <person name="Petersen M."/>
            <person name="Berrin J.G."/>
            <person name="Delaux P.M."/>
            <person name="Dal Grande F."/>
            <person name="Keller J."/>
        </authorList>
    </citation>
    <scope>NUCLEOTIDE SEQUENCE [LARGE SCALE GENOMIC DNA]</scope>
    <source>
        <strain evidence="4 5">SAG 2043</strain>
    </source>
</reference>
<dbReference type="Pfam" id="PF01764">
    <property type="entry name" value="Lipase_3"/>
    <property type="match status" value="1"/>
</dbReference>
<name>A0AAW1P865_9CHLO</name>
<dbReference type="PANTHER" id="PTHR45856:SF24">
    <property type="entry name" value="FUNGAL LIPASE-LIKE DOMAIN-CONTAINING PROTEIN"/>
    <property type="match status" value="1"/>
</dbReference>
<keyword evidence="2" id="KW-1133">Transmembrane helix</keyword>
<dbReference type="InterPro" id="IPR002921">
    <property type="entry name" value="Fungal_lipase-type"/>
</dbReference>
<evidence type="ECO:0000313" key="5">
    <source>
        <dbReference type="Proteomes" id="UP001489004"/>
    </source>
</evidence>
<feature type="compositionally biased region" description="Low complexity" evidence="1">
    <location>
        <begin position="926"/>
        <end position="939"/>
    </location>
</feature>
<feature type="region of interest" description="Disordered" evidence="1">
    <location>
        <begin position="127"/>
        <end position="182"/>
    </location>
</feature>
<dbReference type="AlphaFoldDB" id="A0AAW1P865"/>
<evidence type="ECO:0000259" key="3">
    <source>
        <dbReference type="Pfam" id="PF01764"/>
    </source>
</evidence>
<dbReference type="InterPro" id="IPR051218">
    <property type="entry name" value="Sec_MonoDiacylglyc_Lipase"/>
</dbReference>
<dbReference type="InterPro" id="IPR029058">
    <property type="entry name" value="AB_hydrolase_fold"/>
</dbReference>
<feature type="compositionally biased region" description="Basic and acidic residues" evidence="1">
    <location>
        <begin position="150"/>
        <end position="170"/>
    </location>
</feature>
<proteinExistence type="predicted"/>
<keyword evidence="2" id="KW-0812">Transmembrane</keyword>
<feature type="transmembrane region" description="Helical" evidence="2">
    <location>
        <begin position="511"/>
        <end position="531"/>
    </location>
</feature>
<sequence>MQTTGKEGDDPAPSDRLVPAPAAEPSRPSIMAAGSRGYGYAAGESVVHNASQPWRVVGAMALDYVRGRRQSLELPAADVEAGGSGVLYHENDADMRRRSETGPHPDMALKPSVLGDMRVAAADLLQDGQGNPALPSEQQPPDPKLAATPEEGREGHGPEGRVDDYAKDDDASSAADSNAPRGHYDPKQDIILRLEYITARETKAAFVFLYSAVLAGVVALFAEFGYILRLDPRGGPFRNSTSRIVDVSVATVCLVLLTGTLGTFVERVWRGRQLGKVWSARRRKASTLLFIELVVQWVNVVCWLVPNIYLLVRRCAWFGTVVPWTALVRWTCWNTIFLLFFIHAHNGNPWHSGPVRRTQTGVVESIVQDAPLRFHWPKLLLWGAMEVAVVLCVCWYAYGPDEKRPSRVHIPPGQEADCSAWSFDCSNTSRQLGLVILMVALAIAYLVLFAAFMYRTWRALAAKPVVEFKMGFVIVRLQLRMRGIVAAFFVLSMVLLWLARSNTCAAFTFTWLGLLPMQVVMTATVVTWCFFCMPKDPDTAPLLQVWLSEFAWTEAEKCAKLKSRRVSEAACAALSSEPMFCMETAMKAFYWSGLVYDYEEAGKTGLSLETGMSLWGLQHSELFWEKQLDTKCLMAWNADTCVISFRGTASITNALADIQAWRTAHPPKRGHFWLGSQPLVHAGFLKSWRAGGLHSKVVARVLAVLTEGEAAEGGRGLKHVFVTGHSLGGALATLASYDLAVALKAAGVTFRLACNTFGAPRTGNHAFAADYERRVPDTWSVINDQDAVARGAKFLMMYKRPGQRVIINEIGDMLVRPTFLEASMHQVPGGSSVAHHLLSNYQKSFLAVLLAQFGNKRFRGGAPGVVALARASQPVQELLLDRAGLSVEELERLSRWGALTPKVFDLKRNSRQDGKRSSKKGGLGSAGSSMSTMSSSRGSGRSGRAGELDAAAAAAVANNV</sequence>
<feature type="transmembrane region" description="Helical" evidence="2">
    <location>
        <begin position="432"/>
        <end position="454"/>
    </location>
</feature>
<dbReference type="PANTHER" id="PTHR45856">
    <property type="entry name" value="ALPHA/BETA-HYDROLASES SUPERFAMILY PROTEIN"/>
    <property type="match status" value="1"/>
</dbReference>
<gene>
    <name evidence="4" type="ORF">WJX72_005360</name>
</gene>
<feature type="region of interest" description="Disordered" evidence="1">
    <location>
        <begin position="1"/>
        <end position="30"/>
    </location>
</feature>
<evidence type="ECO:0000256" key="2">
    <source>
        <dbReference type="SAM" id="Phobius"/>
    </source>
</evidence>
<evidence type="ECO:0000313" key="4">
    <source>
        <dbReference type="EMBL" id="KAK9804297.1"/>
    </source>
</evidence>
<keyword evidence="5" id="KW-1185">Reference proteome</keyword>
<dbReference type="EMBL" id="JALJOR010000018">
    <property type="protein sequence ID" value="KAK9804297.1"/>
    <property type="molecule type" value="Genomic_DNA"/>
</dbReference>
<comment type="caution">
    <text evidence="4">The sequence shown here is derived from an EMBL/GenBank/DDBJ whole genome shotgun (WGS) entry which is preliminary data.</text>
</comment>
<feature type="transmembrane region" description="Helical" evidence="2">
    <location>
        <begin position="479"/>
        <end position="499"/>
    </location>
</feature>
<feature type="transmembrane region" description="Helical" evidence="2">
    <location>
        <begin position="379"/>
        <end position="398"/>
    </location>
</feature>
<feature type="transmembrane region" description="Helical" evidence="2">
    <location>
        <begin position="247"/>
        <end position="265"/>
    </location>
</feature>